<keyword evidence="10" id="KW-1185">Reference proteome</keyword>
<gene>
    <name evidence="11" type="primary">LOC111012768</name>
</gene>
<feature type="transmembrane region" description="Helical" evidence="8">
    <location>
        <begin position="207"/>
        <end position="228"/>
    </location>
</feature>
<sequence>MDVPTTEPQGPPPPVQRSYWRRWSKQNLFPEESFRNCSSYKSALSQTCSRLKDRLLDRSSDAYELFELPKASEIGMKKCLTWWDLIWLAFGSVVGSGIFTITGQEAHDHAGPAIVLSYAISGFSALLSVFCYTEFAVEVPVAGGSFSFLRIELGDFIAFIAAGNIFLEAIVGAAGLGRSWSSYFASMINTNDSDFLRIKVSVFSDGFNLLDPIAVVVLLVANGIAMSGTRRTSLLTWITSVISSFIIVFVIVVGFVRGSSANLVPFFPYGAKGAFRAAAVVYWSYTGFDMVATMAEETKRPSRDIPVGLIGSMSMISVIYCLMALSLTMLQKYTEIDRNAAYSVAFDRIGMTWAKYLVSIVAIKGMTTSLLVGSMGQARYTTQIARAHLIPPLFALVHPRTGTPVYATLLTTLTSAIVALFTSLDVLSSVFSFSTLMIFMLMAVALLVRRYYVKDTTPRSEYVKFLVCLFIILGSCVALAVVWNLNMQGWIVYVVPATFWFFSTLAMSLLPKYRFPKVWGVPLVPWFPSLSIGMNLLLIGSLGIAAFLRFFICSAVMLLYYLFVGLHATYDIAHQDDIDSQNEERKENVSRGI</sequence>
<dbReference type="InterPro" id="IPR029485">
    <property type="entry name" value="CAT_C"/>
</dbReference>
<keyword evidence="6 8" id="KW-1133">Transmembrane helix</keyword>
<feature type="transmembrane region" description="Helical" evidence="8">
    <location>
        <begin position="85"/>
        <end position="103"/>
    </location>
</feature>
<evidence type="ECO:0000256" key="6">
    <source>
        <dbReference type="ARBA" id="ARBA00022989"/>
    </source>
</evidence>
<proteinExistence type="inferred from homology"/>
<dbReference type="AlphaFoldDB" id="A0A6J1CNN6"/>
<dbReference type="PANTHER" id="PTHR43243:SF62">
    <property type="entry name" value="CATIONIC AMINO ACID TRANSPORTER 8, VACUOLAR"/>
    <property type="match status" value="1"/>
</dbReference>
<dbReference type="Pfam" id="PF13520">
    <property type="entry name" value="AA_permease_2"/>
    <property type="match status" value="1"/>
</dbReference>
<evidence type="ECO:0000256" key="8">
    <source>
        <dbReference type="SAM" id="Phobius"/>
    </source>
</evidence>
<evidence type="ECO:0000256" key="2">
    <source>
        <dbReference type="ARBA" id="ARBA00008572"/>
    </source>
</evidence>
<dbReference type="PANTHER" id="PTHR43243">
    <property type="entry name" value="INNER MEMBRANE TRANSPORTER YGJI-RELATED"/>
    <property type="match status" value="1"/>
</dbReference>
<keyword evidence="3" id="KW-0813">Transport</keyword>
<feature type="transmembrane region" description="Helical" evidence="8">
    <location>
        <begin position="405"/>
        <end position="424"/>
    </location>
</feature>
<dbReference type="Proteomes" id="UP000504603">
    <property type="component" value="Unplaced"/>
</dbReference>
<keyword evidence="4 8" id="KW-0812">Transmembrane</keyword>
<feature type="transmembrane region" description="Helical" evidence="8">
    <location>
        <begin position="156"/>
        <end position="177"/>
    </location>
</feature>
<evidence type="ECO:0000313" key="11">
    <source>
        <dbReference type="RefSeq" id="XP_022142722.1"/>
    </source>
</evidence>
<evidence type="ECO:0000256" key="1">
    <source>
        <dbReference type="ARBA" id="ARBA00004141"/>
    </source>
</evidence>
<dbReference type="Pfam" id="PF13906">
    <property type="entry name" value="AA_permease_C"/>
    <property type="match status" value="1"/>
</dbReference>
<feature type="transmembrane region" description="Helical" evidence="8">
    <location>
        <begin position="536"/>
        <end position="563"/>
    </location>
</feature>
<evidence type="ECO:0000256" key="5">
    <source>
        <dbReference type="ARBA" id="ARBA00022970"/>
    </source>
</evidence>
<dbReference type="FunFam" id="1.20.1740.10:FF:000035">
    <property type="entry name" value="Cationic amino acid transporter 5"/>
    <property type="match status" value="1"/>
</dbReference>
<feature type="transmembrane region" description="Helical" evidence="8">
    <location>
        <begin position="305"/>
        <end position="330"/>
    </location>
</feature>
<evidence type="ECO:0000259" key="9">
    <source>
        <dbReference type="Pfam" id="PF13906"/>
    </source>
</evidence>
<dbReference type="GeneID" id="111012768"/>
<dbReference type="Gene3D" id="1.20.1740.10">
    <property type="entry name" value="Amino acid/polyamine transporter I"/>
    <property type="match status" value="1"/>
</dbReference>
<comment type="subcellular location">
    <subcellularLocation>
        <location evidence="1">Membrane</location>
        <topology evidence="1">Multi-pass membrane protein</topology>
    </subcellularLocation>
</comment>
<feature type="transmembrane region" description="Helical" evidence="8">
    <location>
        <begin position="234"/>
        <end position="256"/>
    </location>
</feature>
<feature type="transmembrane region" description="Helical" evidence="8">
    <location>
        <begin position="115"/>
        <end position="136"/>
    </location>
</feature>
<name>A0A6J1CNN6_MOMCH</name>
<feature type="transmembrane region" description="Helical" evidence="8">
    <location>
        <begin position="465"/>
        <end position="484"/>
    </location>
</feature>
<dbReference type="GO" id="GO:0015171">
    <property type="term" value="F:amino acid transmembrane transporter activity"/>
    <property type="evidence" value="ECO:0007669"/>
    <property type="project" value="TreeGrafter"/>
</dbReference>
<protein>
    <submittedName>
        <fullName evidence="11">Cationic amino acid transporter 8, vacuolar</fullName>
    </submittedName>
</protein>
<dbReference type="KEGG" id="mcha:111012768"/>
<feature type="domain" description="Cationic amino acid transporter C-terminal" evidence="9">
    <location>
        <begin position="519"/>
        <end position="568"/>
    </location>
</feature>
<dbReference type="OrthoDB" id="3900342at2759"/>
<dbReference type="GO" id="GO:0005886">
    <property type="term" value="C:plasma membrane"/>
    <property type="evidence" value="ECO:0007669"/>
    <property type="project" value="TreeGrafter"/>
</dbReference>
<dbReference type="InterPro" id="IPR002293">
    <property type="entry name" value="AA/rel_permease1"/>
</dbReference>
<comment type="similarity">
    <text evidence="2">Belongs to the amino acid-polyamine-organocation (APC) superfamily. Cationic amino acid transporter (CAT) (TC 2.A.3.3) family.</text>
</comment>
<evidence type="ECO:0000256" key="7">
    <source>
        <dbReference type="ARBA" id="ARBA00023136"/>
    </source>
</evidence>
<evidence type="ECO:0000313" key="10">
    <source>
        <dbReference type="Proteomes" id="UP000504603"/>
    </source>
</evidence>
<feature type="transmembrane region" description="Helical" evidence="8">
    <location>
        <begin position="430"/>
        <end position="453"/>
    </location>
</feature>
<evidence type="ECO:0000256" key="4">
    <source>
        <dbReference type="ARBA" id="ARBA00022692"/>
    </source>
</evidence>
<reference evidence="11" key="1">
    <citation type="submission" date="2025-08" db="UniProtKB">
        <authorList>
            <consortium name="RefSeq"/>
        </authorList>
    </citation>
    <scope>IDENTIFICATION</scope>
    <source>
        <strain evidence="11">OHB3-1</strain>
    </source>
</reference>
<keyword evidence="7 8" id="KW-0472">Membrane</keyword>
<keyword evidence="5" id="KW-0029">Amino-acid transport</keyword>
<organism evidence="10 11">
    <name type="scientific">Momordica charantia</name>
    <name type="common">Bitter gourd</name>
    <name type="synonym">Balsam pear</name>
    <dbReference type="NCBI Taxonomy" id="3673"/>
    <lineage>
        <taxon>Eukaryota</taxon>
        <taxon>Viridiplantae</taxon>
        <taxon>Streptophyta</taxon>
        <taxon>Embryophyta</taxon>
        <taxon>Tracheophyta</taxon>
        <taxon>Spermatophyta</taxon>
        <taxon>Magnoliopsida</taxon>
        <taxon>eudicotyledons</taxon>
        <taxon>Gunneridae</taxon>
        <taxon>Pentapetalae</taxon>
        <taxon>rosids</taxon>
        <taxon>fabids</taxon>
        <taxon>Cucurbitales</taxon>
        <taxon>Cucurbitaceae</taxon>
        <taxon>Momordiceae</taxon>
        <taxon>Momordica</taxon>
    </lineage>
</organism>
<evidence type="ECO:0000256" key="3">
    <source>
        <dbReference type="ARBA" id="ARBA00022448"/>
    </source>
</evidence>
<feature type="transmembrane region" description="Helical" evidence="8">
    <location>
        <begin position="490"/>
        <end position="510"/>
    </location>
</feature>
<accession>A0A6J1CNN6</accession>
<feature type="transmembrane region" description="Helical" evidence="8">
    <location>
        <begin position="263"/>
        <end position="285"/>
    </location>
</feature>
<dbReference type="RefSeq" id="XP_022142722.1">
    <property type="nucleotide sequence ID" value="XM_022287030.1"/>
</dbReference>